<evidence type="ECO:0000313" key="7">
    <source>
        <dbReference type="Proteomes" id="UP001107961"/>
    </source>
</evidence>
<dbReference type="RefSeq" id="WP_233917099.1">
    <property type="nucleotide sequence ID" value="NZ_CBDDTQ010000006.1"/>
</dbReference>
<dbReference type="PANTHER" id="PTHR38776">
    <property type="entry name" value="MLTA-INTERACTING PROTEIN-RELATED"/>
    <property type="match status" value="1"/>
</dbReference>
<keyword evidence="7" id="KW-1185">Reference proteome</keyword>
<evidence type="ECO:0000313" key="6">
    <source>
        <dbReference type="EMBL" id="MCE7510013.1"/>
    </source>
</evidence>
<name>A0A9Q3ZDQ6_9GAMM</name>
<dbReference type="Pfam" id="PF06629">
    <property type="entry name" value="MipA"/>
    <property type="match status" value="1"/>
</dbReference>
<keyword evidence="5" id="KW-0998">Cell outer membrane</keyword>
<comment type="subcellular location">
    <subcellularLocation>
        <location evidence="1">Cell outer membrane</location>
    </subcellularLocation>
</comment>
<dbReference type="Proteomes" id="UP001107961">
    <property type="component" value="Unassembled WGS sequence"/>
</dbReference>
<protein>
    <submittedName>
        <fullName evidence="6">MipA/OmpV family protein</fullName>
    </submittedName>
</protein>
<evidence type="ECO:0000256" key="1">
    <source>
        <dbReference type="ARBA" id="ARBA00004442"/>
    </source>
</evidence>
<comment type="caution">
    <text evidence="6">The sequence shown here is derived from an EMBL/GenBank/DDBJ whole genome shotgun (WGS) entry which is preliminary data.</text>
</comment>
<dbReference type="InterPro" id="IPR010583">
    <property type="entry name" value="MipA"/>
</dbReference>
<evidence type="ECO:0000256" key="3">
    <source>
        <dbReference type="ARBA" id="ARBA00022729"/>
    </source>
</evidence>
<gene>
    <name evidence="6" type="ORF">LZG35_15355</name>
</gene>
<dbReference type="GO" id="GO:0009279">
    <property type="term" value="C:cell outer membrane"/>
    <property type="evidence" value="ECO:0007669"/>
    <property type="project" value="UniProtKB-SubCell"/>
</dbReference>
<evidence type="ECO:0000256" key="2">
    <source>
        <dbReference type="ARBA" id="ARBA00005722"/>
    </source>
</evidence>
<sequence>MTNSDGLRRLGEAGFRCSLGMVMLGISASATADSEQARSRHLALGLGVAGLPRYQGSDEYEAEPVPLIDARYGRFFARSGEGIGITAIDTDGFTAGVSANWMRGYQDDDVPRGIDEVDSALGARLFVSTRLWGAVATLATTRAITEVERGLLVNAVLAYPIHATERLMVTPSLGATWANEKYMIGYFGIDATESAASGLAPYQPEDGFKDASLRISASYRMTEKVSAWGAVGVTRLFGEAADSPLVEDDTHSIGLLGFVYRF</sequence>
<dbReference type="EMBL" id="JAJVKT010000019">
    <property type="protein sequence ID" value="MCE7510013.1"/>
    <property type="molecule type" value="Genomic_DNA"/>
</dbReference>
<comment type="similarity">
    <text evidence="2">Belongs to the MipA/OmpV family.</text>
</comment>
<reference evidence="6" key="1">
    <citation type="submission" date="2022-01" db="EMBL/GenBank/DDBJ databases">
        <authorList>
            <person name="Karlyshev A.V."/>
            <person name="Jaspars M."/>
        </authorList>
    </citation>
    <scope>NUCLEOTIDE SEQUENCE</scope>
    <source>
        <strain evidence="6">AGSA3-2</strain>
    </source>
</reference>
<keyword evidence="3" id="KW-0732">Signal</keyword>
<evidence type="ECO:0000256" key="4">
    <source>
        <dbReference type="ARBA" id="ARBA00023136"/>
    </source>
</evidence>
<dbReference type="PANTHER" id="PTHR38776:SF1">
    <property type="entry name" value="MLTA-INTERACTING PROTEIN-RELATED"/>
    <property type="match status" value="1"/>
</dbReference>
<keyword evidence="4" id="KW-0472">Membrane</keyword>
<evidence type="ECO:0000256" key="5">
    <source>
        <dbReference type="ARBA" id="ARBA00023237"/>
    </source>
</evidence>
<organism evidence="6 7">
    <name type="scientific">Alloalcanivorax xenomutans</name>
    <dbReference type="NCBI Taxonomy" id="1094342"/>
    <lineage>
        <taxon>Bacteria</taxon>
        <taxon>Pseudomonadati</taxon>
        <taxon>Pseudomonadota</taxon>
        <taxon>Gammaproteobacteria</taxon>
        <taxon>Oceanospirillales</taxon>
        <taxon>Alcanivoracaceae</taxon>
        <taxon>Alloalcanivorax</taxon>
    </lineage>
</organism>
<accession>A0A9Q3ZDQ6</accession>
<proteinExistence type="inferred from homology"/>
<dbReference type="AlphaFoldDB" id="A0A9Q3ZDQ6"/>